<dbReference type="PANTHER" id="PTHR42986">
    <property type="entry name" value="BENZALDEHYDE DEHYDROGENASE YFMT"/>
    <property type="match status" value="1"/>
</dbReference>
<evidence type="ECO:0000256" key="1">
    <source>
        <dbReference type="ARBA" id="ARBA00009986"/>
    </source>
</evidence>
<dbReference type="InterPro" id="IPR016163">
    <property type="entry name" value="Ald_DH_C"/>
</dbReference>
<dbReference type="InterPro" id="IPR016161">
    <property type="entry name" value="Ald_DH/histidinol_DH"/>
</dbReference>
<dbReference type="Proteomes" id="UP001501777">
    <property type="component" value="Unassembled WGS sequence"/>
</dbReference>
<dbReference type="Gene3D" id="3.40.309.10">
    <property type="entry name" value="Aldehyde Dehydrogenase, Chain A, domain 2"/>
    <property type="match status" value="1"/>
</dbReference>
<dbReference type="RefSeq" id="WP_344404266.1">
    <property type="nucleotide sequence ID" value="NZ_BAAASG010000015.1"/>
</dbReference>
<comment type="similarity">
    <text evidence="1">Belongs to the aldehyde dehydrogenase family.</text>
</comment>
<dbReference type="EMBL" id="BAAASG010000015">
    <property type="protein sequence ID" value="GAA2509236.1"/>
    <property type="molecule type" value="Genomic_DNA"/>
</dbReference>
<dbReference type="InterPro" id="IPR016162">
    <property type="entry name" value="Ald_DH_N"/>
</dbReference>
<dbReference type="SUPFAM" id="SSF53720">
    <property type="entry name" value="ALDH-like"/>
    <property type="match status" value="1"/>
</dbReference>
<keyword evidence="3" id="KW-0520">NAD</keyword>
<proteinExistence type="inferred from homology"/>
<evidence type="ECO:0000259" key="4">
    <source>
        <dbReference type="Pfam" id="PF00171"/>
    </source>
</evidence>
<gene>
    <name evidence="5" type="ORF">GCM10010276_63870</name>
</gene>
<evidence type="ECO:0000256" key="2">
    <source>
        <dbReference type="ARBA" id="ARBA00023002"/>
    </source>
</evidence>
<feature type="domain" description="Aldehyde dehydrogenase" evidence="4">
    <location>
        <begin position="11"/>
        <end position="459"/>
    </location>
</feature>
<dbReference type="Gene3D" id="3.40.605.10">
    <property type="entry name" value="Aldehyde Dehydrogenase, Chain A, domain 1"/>
    <property type="match status" value="1"/>
</dbReference>
<dbReference type="PANTHER" id="PTHR42986:SF1">
    <property type="entry name" value="BENZALDEHYDE DEHYDROGENASE YFMT"/>
    <property type="match status" value="1"/>
</dbReference>
<protein>
    <submittedName>
        <fullName evidence="5">Benzaldehyde dehydrogenase</fullName>
    </submittedName>
</protein>
<keyword evidence="6" id="KW-1185">Reference proteome</keyword>
<accession>A0ABN3MUX2</accession>
<dbReference type="Pfam" id="PF00171">
    <property type="entry name" value="Aldedh"/>
    <property type="match status" value="1"/>
</dbReference>
<evidence type="ECO:0000313" key="5">
    <source>
        <dbReference type="EMBL" id="GAA2509236.1"/>
    </source>
</evidence>
<evidence type="ECO:0000256" key="3">
    <source>
        <dbReference type="ARBA" id="ARBA00023027"/>
    </source>
</evidence>
<sequence>MTALTASETRLVSREITTGEPLGAVELSTPDRVTSAARRAGAAAPAWAATPAEERAAIVERAADLLVERAEQAQELLVREGGAIPGKAFFEVHQAAQELRHGARLARHPGLPHPPADDPDRAAQVSRVPLGVVGVIVPWNFPLLLAARSLGPALALGNTVLLKPDPHTPLSGGRLLFEAFADAGLPPHVLEVVHGDAEAGSALVQAPDVAMVSFTGSTEVGREVGALCGRLLKRVVLELGGQNAFVVLDDVDVEQAAAAGAWGSFLHQGQICMSARRHLVHRSIAERYTQALARHAAALRIGDPYRSDPQIGPLIDRRQLTTVANAVEQAVAQGARLVTGGRPQPPYYPPTVLADVTEQMDVFHTEVFGPVATVTVFADDAAAVRLANTSDHGLTAAVYTGDTARGEVIGRQLRCGVTHIGDQTVVQDAGLPFGGVGASGNGSGFGGRASLEAFSRWRTLTTSTPPRTYPF</sequence>
<dbReference type="InterPro" id="IPR015590">
    <property type="entry name" value="Aldehyde_DH_dom"/>
</dbReference>
<name>A0ABN3MUX2_STRLO</name>
<comment type="caution">
    <text evidence="5">The sequence shown here is derived from an EMBL/GenBank/DDBJ whole genome shotgun (WGS) entry which is preliminary data.</text>
</comment>
<evidence type="ECO:0000313" key="6">
    <source>
        <dbReference type="Proteomes" id="UP001501777"/>
    </source>
</evidence>
<organism evidence="5 6">
    <name type="scientific">Streptomyces longisporus</name>
    <dbReference type="NCBI Taxonomy" id="1948"/>
    <lineage>
        <taxon>Bacteria</taxon>
        <taxon>Bacillati</taxon>
        <taxon>Actinomycetota</taxon>
        <taxon>Actinomycetes</taxon>
        <taxon>Kitasatosporales</taxon>
        <taxon>Streptomycetaceae</taxon>
        <taxon>Streptomyces</taxon>
    </lineage>
</organism>
<reference evidence="5 6" key="1">
    <citation type="journal article" date="2019" name="Int. J. Syst. Evol. Microbiol.">
        <title>The Global Catalogue of Microorganisms (GCM) 10K type strain sequencing project: providing services to taxonomists for standard genome sequencing and annotation.</title>
        <authorList>
            <consortium name="The Broad Institute Genomics Platform"/>
            <consortium name="The Broad Institute Genome Sequencing Center for Infectious Disease"/>
            <person name="Wu L."/>
            <person name="Ma J."/>
        </authorList>
    </citation>
    <scope>NUCLEOTIDE SEQUENCE [LARGE SCALE GENOMIC DNA]</scope>
    <source>
        <strain evidence="5 6">JCM 4395</strain>
    </source>
</reference>
<keyword evidence="2" id="KW-0560">Oxidoreductase</keyword>